<dbReference type="Proteomes" id="UP000789405">
    <property type="component" value="Unassembled WGS sequence"/>
</dbReference>
<dbReference type="AlphaFoldDB" id="A0A9N9JVY0"/>
<evidence type="ECO:0000313" key="2">
    <source>
        <dbReference type="EMBL" id="CAG8796181.1"/>
    </source>
</evidence>
<feature type="region of interest" description="Disordered" evidence="1">
    <location>
        <begin position="63"/>
        <end position="83"/>
    </location>
</feature>
<dbReference type="EMBL" id="CAJVPY010031138">
    <property type="protein sequence ID" value="CAG8796181.1"/>
    <property type="molecule type" value="Genomic_DNA"/>
</dbReference>
<sequence>RGEIFTNNKVTINELMKENLLLKANHLFIPSTNPWGSQSWNEFILEASLKLIIWETLKKQTYPPDRASQDESSFMPTIYDLNG</sequence>
<feature type="non-terminal residue" evidence="2">
    <location>
        <position position="1"/>
    </location>
</feature>
<feature type="non-terminal residue" evidence="2">
    <location>
        <position position="83"/>
    </location>
</feature>
<keyword evidence="3" id="KW-1185">Reference proteome</keyword>
<accession>A0A9N9JVY0</accession>
<evidence type="ECO:0000256" key="1">
    <source>
        <dbReference type="SAM" id="MobiDB-lite"/>
    </source>
</evidence>
<proteinExistence type="predicted"/>
<comment type="caution">
    <text evidence="2">The sequence shown here is derived from an EMBL/GenBank/DDBJ whole genome shotgun (WGS) entry which is preliminary data.</text>
</comment>
<evidence type="ECO:0000313" key="3">
    <source>
        <dbReference type="Proteomes" id="UP000789405"/>
    </source>
</evidence>
<protein>
    <submittedName>
        <fullName evidence="2">1199_t:CDS:1</fullName>
    </submittedName>
</protein>
<gene>
    <name evidence="2" type="ORF">DERYTH_LOCUS22426</name>
</gene>
<reference evidence="2" key="1">
    <citation type="submission" date="2021-06" db="EMBL/GenBank/DDBJ databases">
        <authorList>
            <person name="Kallberg Y."/>
            <person name="Tangrot J."/>
            <person name="Rosling A."/>
        </authorList>
    </citation>
    <scope>NUCLEOTIDE SEQUENCE</scope>
    <source>
        <strain evidence="2">MA453B</strain>
    </source>
</reference>
<name>A0A9N9JVY0_9GLOM</name>
<organism evidence="2 3">
    <name type="scientific">Dentiscutata erythropus</name>
    <dbReference type="NCBI Taxonomy" id="1348616"/>
    <lineage>
        <taxon>Eukaryota</taxon>
        <taxon>Fungi</taxon>
        <taxon>Fungi incertae sedis</taxon>
        <taxon>Mucoromycota</taxon>
        <taxon>Glomeromycotina</taxon>
        <taxon>Glomeromycetes</taxon>
        <taxon>Diversisporales</taxon>
        <taxon>Gigasporaceae</taxon>
        <taxon>Dentiscutata</taxon>
    </lineage>
</organism>